<comment type="caution">
    <text evidence="1">The sequence shown here is derived from an EMBL/GenBank/DDBJ whole genome shotgun (WGS) entry which is preliminary data.</text>
</comment>
<dbReference type="RefSeq" id="WP_204011605.1">
    <property type="nucleotide sequence ID" value="NZ_BOOZ01000033.1"/>
</dbReference>
<dbReference type="EMBL" id="BOOZ01000033">
    <property type="protein sequence ID" value="GIJ11500.1"/>
    <property type="molecule type" value="Genomic_DNA"/>
</dbReference>
<evidence type="ECO:0000313" key="2">
    <source>
        <dbReference type="Proteomes" id="UP000647017"/>
    </source>
</evidence>
<evidence type="ECO:0000313" key="1">
    <source>
        <dbReference type="EMBL" id="GIJ11500.1"/>
    </source>
</evidence>
<keyword evidence="2" id="KW-1185">Reference proteome</keyword>
<sequence>MQPSEAGVDNSTVVREIPLGESVDLQHLKDVFRQRGIRSDDDALTLIDFRGSRTFDVVALLWVLAMMGTRITSDRLTRFRLPVVSAALDLLRRDRFFEAACQVAQAPLPMLLHLEDVKRVNDHGPAAAGTWTSGDPSDQIVQHLRKKRVFGLSLYRLDNADARTAMMREELGRWSDPLALALFSQHLKGTAEWDVARVVVHEILANVQEHPNASTAVVASDMVLPRHDVPRAALTIAVWDDGDSIVETLRRGLVGRGDVRVAAAPATDTFRIRREGTNAPVADELRTSDWTPDVASDDRDLLMASLLPGISSKADDGGARSRDRLLGCGLYFLYHHVIDVFQGSLDIYVGAIRLTVEAEQEPDSSAQYLVTIREGLGIPKIRGNLVVARLPTHG</sequence>
<organism evidence="1 2">
    <name type="scientific">Micromonospora andamanensis</name>
    <dbReference type="NCBI Taxonomy" id="1287068"/>
    <lineage>
        <taxon>Bacteria</taxon>
        <taxon>Bacillati</taxon>
        <taxon>Actinomycetota</taxon>
        <taxon>Actinomycetes</taxon>
        <taxon>Micromonosporales</taxon>
        <taxon>Micromonosporaceae</taxon>
        <taxon>Micromonospora</taxon>
    </lineage>
</organism>
<name>A0ABQ4I0Q2_9ACTN</name>
<proteinExistence type="predicted"/>
<accession>A0ABQ4I0Q2</accession>
<gene>
    <name evidence="1" type="ORF">Van01_47140</name>
</gene>
<protein>
    <submittedName>
        <fullName evidence="1">Uncharacterized protein</fullName>
    </submittedName>
</protein>
<dbReference type="Proteomes" id="UP000647017">
    <property type="component" value="Unassembled WGS sequence"/>
</dbReference>
<reference evidence="1 2" key="1">
    <citation type="submission" date="2021-01" db="EMBL/GenBank/DDBJ databases">
        <title>Whole genome shotgun sequence of Verrucosispora andamanensis NBRC 109075.</title>
        <authorList>
            <person name="Komaki H."/>
            <person name="Tamura T."/>
        </authorList>
    </citation>
    <scope>NUCLEOTIDE SEQUENCE [LARGE SCALE GENOMIC DNA]</scope>
    <source>
        <strain evidence="1 2">NBRC 109075</strain>
    </source>
</reference>